<dbReference type="InterPro" id="IPR027623">
    <property type="entry name" value="AmmeMemoSam_A"/>
</dbReference>
<dbReference type="InterPro" id="IPR036071">
    <property type="entry name" value="AMMECR1_dom_sf"/>
</dbReference>
<dbReference type="EMBL" id="DVJQ01000042">
    <property type="protein sequence ID" value="HIS74365.1"/>
    <property type="molecule type" value="Genomic_DNA"/>
</dbReference>
<accession>A0A9D1FJJ8</accession>
<evidence type="ECO:0000256" key="1">
    <source>
        <dbReference type="ARBA" id="ARBA00006315"/>
    </source>
</evidence>
<dbReference type="InterPro" id="IPR002737">
    <property type="entry name" value="MEMO1_fam"/>
</dbReference>
<reference evidence="3" key="1">
    <citation type="submission" date="2020-10" db="EMBL/GenBank/DDBJ databases">
        <authorList>
            <person name="Gilroy R."/>
        </authorList>
    </citation>
    <scope>NUCLEOTIDE SEQUENCE</scope>
    <source>
        <strain evidence="3">CHK152-2871</strain>
    </source>
</reference>
<dbReference type="Pfam" id="PF01875">
    <property type="entry name" value="Memo"/>
    <property type="match status" value="1"/>
</dbReference>
<dbReference type="NCBIfam" id="TIGR04336">
    <property type="entry name" value="AmmeMemoSam_B"/>
    <property type="match status" value="1"/>
</dbReference>
<comment type="similarity">
    <text evidence="1">Belongs to the MEMO1 family.</text>
</comment>
<name>A0A9D1FJJ8_9BACT</name>
<dbReference type="CDD" id="cd07361">
    <property type="entry name" value="MEMO_like"/>
    <property type="match status" value="1"/>
</dbReference>
<proteinExistence type="inferred from homology"/>
<dbReference type="PROSITE" id="PS51112">
    <property type="entry name" value="AMMECR1"/>
    <property type="match status" value="1"/>
</dbReference>
<organism evidence="3 4">
    <name type="scientific">Candidatus Galligastranaerophilus intestinavium</name>
    <dbReference type="NCBI Taxonomy" id="2840836"/>
    <lineage>
        <taxon>Bacteria</taxon>
        <taxon>Candidatus Galligastranaerophilus</taxon>
    </lineage>
</organism>
<reference evidence="3" key="2">
    <citation type="journal article" date="2021" name="PeerJ">
        <title>Extensive microbial diversity within the chicken gut microbiome revealed by metagenomics and culture.</title>
        <authorList>
            <person name="Gilroy R."/>
            <person name="Ravi A."/>
            <person name="Getino M."/>
            <person name="Pursley I."/>
            <person name="Horton D.L."/>
            <person name="Alikhan N.F."/>
            <person name="Baker D."/>
            <person name="Gharbi K."/>
            <person name="Hall N."/>
            <person name="Watson M."/>
            <person name="Adriaenssens E.M."/>
            <person name="Foster-Nyarko E."/>
            <person name="Jarju S."/>
            <person name="Secka A."/>
            <person name="Antonio M."/>
            <person name="Oren A."/>
            <person name="Chaudhuri R.R."/>
            <person name="La Ragione R."/>
            <person name="Hildebrand F."/>
            <person name="Pallen M.J."/>
        </authorList>
    </citation>
    <scope>NUCLEOTIDE SEQUENCE</scope>
    <source>
        <strain evidence="3">CHK152-2871</strain>
    </source>
</reference>
<evidence type="ECO:0000313" key="3">
    <source>
        <dbReference type="EMBL" id="HIS74365.1"/>
    </source>
</evidence>
<protein>
    <submittedName>
        <fullName evidence="3">AmmeMemoRadiSam system protein B</fullName>
    </submittedName>
</protein>
<comment type="caution">
    <text evidence="3">The sequence shown here is derived from an EMBL/GenBank/DDBJ whole genome shotgun (WGS) entry which is preliminary data.</text>
</comment>
<dbReference type="Gene3D" id="3.40.830.10">
    <property type="entry name" value="LigB-like"/>
    <property type="match status" value="1"/>
</dbReference>
<dbReference type="Pfam" id="PF01871">
    <property type="entry name" value="AMMECR1"/>
    <property type="match status" value="1"/>
</dbReference>
<feature type="domain" description="AMMECR1" evidence="2">
    <location>
        <begin position="256"/>
        <end position="436"/>
    </location>
</feature>
<dbReference type="Proteomes" id="UP000886865">
    <property type="component" value="Unassembled WGS sequence"/>
</dbReference>
<dbReference type="AlphaFoldDB" id="A0A9D1FJJ8"/>
<dbReference type="NCBIfam" id="TIGR04335">
    <property type="entry name" value="AmmeMemoSam_A"/>
    <property type="match status" value="1"/>
</dbReference>
<evidence type="ECO:0000313" key="4">
    <source>
        <dbReference type="Proteomes" id="UP000886865"/>
    </source>
</evidence>
<evidence type="ECO:0000259" key="2">
    <source>
        <dbReference type="PROSITE" id="PS51112"/>
    </source>
</evidence>
<sequence length="436" mass="49632">MKKIKNPSVAGRFYPNNTDELLNLFKQYENDIKIDSNYISQLVISPHAGYIYSARCAYQALKHIKGENIFIFSPAHKAYVNTAAICDYDSFLTPLGEVELNKDIISELQVEINNIAFEDEHAIEVQLPILQYLHKNFKIIPVIVGQNGTSVVNNIISKYWNDKSCSFVISSDLSHYLSDTQAKKLDEISAYMIESNDYRKFHPQQACGAASIIGALKFAQEKNYSFIRLDMRNSSSAANDKSRVVGYGSWLLYEGEKNTYIAKYFGNLLKEIAYNSIKSKGNVTLKNYPCVLNQFGASFVTLQKNNKLRGCIGSSCAHRPLIADLIHNAYLSAYSDTRFNPLNESELSEIDIKISLLSEPYEIHFSSEEDLLDKIIPCKDGLIIQDGQYRALYLPSVWEQLSDKKLFLYSLKQKAGLEPTYFSKTFKAWKFHSEYI</sequence>
<dbReference type="SUPFAM" id="SSF143447">
    <property type="entry name" value="AMMECR1-like"/>
    <property type="match status" value="1"/>
</dbReference>
<dbReference type="InterPro" id="IPR027485">
    <property type="entry name" value="AMMECR1_N"/>
</dbReference>
<dbReference type="Gene3D" id="3.30.700.20">
    <property type="entry name" value="Hypothetical protein ph0010, domain 1"/>
    <property type="match status" value="1"/>
</dbReference>
<dbReference type="PANTHER" id="PTHR11060:SF0">
    <property type="entry name" value="PROTEIN MEMO1"/>
    <property type="match status" value="1"/>
</dbReference>
<dbReference type="PANTHER" id="PTHR11060">
    <property type="entry name" value="PROTEIN MEMO1"/>
    <property type="match status" value="1"/>
</dbReference>
<gene>
    <name evidence="3" type="primary">amrB</name>
    <name evidence="3" type="ORF">IAA86_05030</name>
</gene>
<dbReference type="Gene3D" id="3.30.1490.150">
    <property type="entry name" value="Hypothetical protein ph0010, domain 2"/>
    <property type="match status" value="1"/>
</dbReference>
<dbReference type="InterPro" id="IPR002733">
    <property type="entry name" value="AMMECR1_domain"/>
</dbReference>